<feature type="compositionally biased region" description="Basic and acidic residues" evidence="1">
    <location>
        <begin position="253"/>
        <end position="263"/>
    </location>
</feature>
<proteinExistence type="predicted"/>
<evidence type="ECO:0000256" key="2">
    <source>
        <dbReference type="SAM" id="SignalP"/>
    </source>
</evidence>
<evidence type="ECO:0000256" key="1">
    <source>
        <dbReference type="SAM" id="MobiDB-lite"/>
    </source>
</evidence>
<keyword evidence="2" id="KW-0732">Signal</keyword>
<sequence length="263" mass="27522">MKKLIIAGALSVLAMSSAYAQVPVTDAANIKINQEIQRLSAQIQQDTSVVKDNTTKTLQAITGDRTQDASQFASLAAGNGFSMGQAPGFDSILSGNSAVFGGIGGQFQNAAAKLINGLNLVKMVTDTVNGGSLSGANQAYSQGINALTTMTALTDAMNAASKDRQNSFQQATQQIGTAKDLKGALEQNTQMVLQGNQTANEAVGSLNNQVMLLNQQYKAGLATSSQNMKVFAPLPDSVIRSGSQQPQGSSVRDQLKAFEDQNQ</sequence>
<gene>
    <name evidence="3" type="ORF">ABVQ20_35465</name>
</gene>
<name>A0ABV2DQ95_9HYPH</name>
<organism evidence="3 4">
    <name type="scientific">Mesorhizobium shangrilense</name>
    <dbReference type="NCBI Taxonomy" id="460060"/>
    <lineage>
        <taxon>Bacteria</taxon>
        <taxon>Pseudomonadati</taxon>
        <taxon>Pseudomonadota</taxon>
        <taxon>Alphaproteobacteria</taxon>
        <taxon>Hyphomicrobiales</taxon>
        <taxon>Phyllobacteriaceae</taxon>
        <taxon>Mesorhizobium</taxon>
    </lineage>
</organism>
<evidence type="ECO:0000313" key="3">
    <source>
        <dbReference type="EMBL" id="MET2832255.1"/>
    </source>
</evidence>
<keyword evidence="4" id="KW-1185">Reference proteome</keyword>
<feature type="chain" id="PRO_5045059965" evidence="2">
    <location>
        <begin position="21"/>
        <end position="263"/>
    </location>
</feature>
<feature type="region of interest" description="Disordered" evidence="1">
    <location>
        <begin position="237"/>
        <end position="263"/>
    </location>
</feature>
<dbReference type="Proteomes" id="UP001548832">
    <property type="component" value="Unassembled WGS sequence"/>
</dbReference>
<feature type="compositionally biased region" description="Polar residues" evidence="1">
    <location>
        <begin position="240"/>
        <end position="252"/>
    </location>
</feature>
<feature type="signal peptide" evidence="2">
    <location>
        <begin position="1"/>
        <end position="20"/>
    </location>
</feature>
<comment type="caution">
    <text evidence="3">The sequence shown here is derived from an EMBL/GenBank/DDBJ whole genome shotgun (WGS) entry which is preliminary data.</text>
</comment>
<reference evidence="3 4" key="1">
    <citation type="submission" date="2024-06" db="EMBL/GenBank/DDBJ databases">
        <authorList>
            <person name="Kim D.-U."/>
        </authorList>
    </citation>
    <scope>NUCLEOTIDE SEQUENCE [LARGE SCALE GENOMIC DNA]</scope>
    <source>
        <strain evidence="3 4">KACC15460</strain>
    </source>
</reference>
<accession>A0ABV2DQ95</accession>
<dbReference type="RefSeq" id="WP_354464478.1">
    <property type="nucleotide sequence ID" value="NZ_JBEWSZ010000008.1"/>
</dbReference>
<evidence type="ECO:0000313" key="4">
    <source>
        <dbReference type="Proteomes" id="UP001548832"/>
    </source>
</evidence>
<dbReference type="EMBL" id="JBEWSZ010000008">
    <property type="protein sequence ID" value="MET2832255.1"/>
    <property type="molecule type" value="Genomic_DNA"/>
</dbReference>
<protein>
    <submittedName>
        <fullName evidence="3">Conjugal transfer protein</fullName>
    </submittedName>
</protein>